<dbReference type="EMBL" id="BLWD01000001">
    <property type="protein sequence ID" value="GFN05736.1"/>
    <property type="molecule type" value="Genomic_DNA"/>
</dbReference>
<comment type="caution">
    <text evidence="1">The sequence shown here is derived from an EMBL/GenBank/DDBJ whole genome shotgun (WGS) entry which is preliminary data.</text>
</comment>
<evidence type="ECO:0000313" key="1">
    <source>
        <dbReference type="EMBL" id="GFN05736.1"/>
    </source>
</evidence>
<reference evidence="1 2" key="1">
    <citation type="submission" date="2020-05" db="EMBL/GenBank/DDBJ databases">
        <title>Whole genome shotgun sequence of Streptomyces microflavus NBRC 13062.</title>
        <authorList>
            <person name="Komaki H."/>
            <person name="Tamura T."/>
        </authorList>
    </citation>
    <scope>NUCLEOTIDE SEQUENCE [LARGE SCALE GENOMIC DNA]</scope>
    <source>
        <strain evidence="1 2">NBRC 13062</strain>
    </source>
</reference>
<evidence type="ECO:0000313" key="2">
    <source>
        <dbReference type="Proteomes" id="UP000498740"/>
    </source>
</evidence>
<gene>
    <name evidence="1" type="ORF">Smic_42920</name>
</gene>
<protein>
    <submittedName>
        <fullName evidence="1">Uncharacterized protein</fullName>
    </submittedName>
</protein>
<name>A0A7J0CT93_STRMI</name>
<dbReference type="AlphaFoldDB" id="A0A7J0CT93"/>
<sequence>MLHPWGRCAERVHQVAVEGEEPEDVAGTGTAQRLVRQPPAPFPPFVVQAPILGVPFLRLAGQAFGLGPLLGAGGDGSPRAASCQ</sequence>
<accession>A0A7J0CT93</accession>
<proteinExistence type="predicted"/>
<dbReference type="Proteomes" id="UP000498740">
    <property type="component" value="Unassembled WGS sequence"/>
</dbReference>
<organism evidence="1 2">
    <name type="scientific">Streptomyces microflavus</name>
    <name type="common">Streptomyces lipmanii</name>
    <dbReference type="NCBI Taxonomy" id="1919"/>
    <lineage>
        <taxon>Bacteria</taxon>
        <taxon>Bacillati</taxon>
        <taxon>Actinomycetota</taxon>
        <taxon>Actinomycetes</taxon>
        <taxon>Kitasatosporales</taxon>
        <taxon>Streptomycetaceae</taxon>
        <taxon>Streptomyces</taxon>
    </lineage>
</organism>